<sequence>MFCSVRLRSTFAAEKLRLLCRMLPAPVIPEIVTPIKSPPFRLFFRPLFYHKFPLKTTSLLLSGEKVTQKHFHTATPSVQRCESALRP</sequence>
<organism evidence="1">
    <name type="scientific">gut metagenome</name>
    <dbReference type="NCBI Taxonomy" id="749906"/>
    <lineage>
        <taxon>unclassified sequences</taxon>
        <taxon>metagenomes</taxon>
        <taxon>organismal metagenomes</taxon>
    </lineage>
</organism>
<proteinExistence type="predicted"/>
<evidence type="ECO:0000313" key="1">
    <source>
        <dbReference type="EMBL" id="EJW92627.1"/>
    </source>
</evidence>
<dbReference type="AlphaFoldDB" id="J9FSU1"/>
<gene>
    <name evidence="1" type="ORF">EVA_19264</name>
</gene>
<protein>
    <submittedName>
        <fullName evidence="1">Uncharacterized protein</fullName>
    </submittedName>
</protein>
<accession>J9FSU1</accession>
<dbReference type="EMBL" id="AMCI01007431">
    <property type="protein sequence ID" value="EJW92627.1"/>
    <property type="molecule type" value="Genomic_DNA"/>
</dbReference>
<name>J9FSU1_9ZZZZ</name>
<reference evidence="1" key="1">
    <citation type="journal article" date="2012" name="PLoS ONE">
        <title>Gene sets for utilization of primary and secondary nutrition supplies in the distal gut of endangered iberian lynx.</title>
        <authorList>
            <person name="Alcaide M."/>
            <person name="Messina E."/>
            <person name="Richter M."/>
            <person name="Bargiela R."/>
            <person name="Peplies J."/>
            <person name="Huws S.A."/>
            <person name="Newbold C.J."/>
            <person name="Golyshin P.N."/>
            <person name="Simon M.A."/>
            <person name="Lopez G."/>
            <person name="Yakimov M.M."/>
            <person name="Ferrer M."/>
        </authorList>
    </citation>
    <scope>NUCLEOTIDE SEQUENCE</scope>
</reference>
<comment type="caution">
    <text evidence="1">The sequence shown here is derived from an EMBL/GenBank/DDBJ whole genome shotgun (WGS) entry which is preliminary data.</text>
</comment>